<keyword evidence="5" id="KW-0503">Monooxygenase</keyword>
<comment type="similarity">
    <text evidence="1">Belongs to the cytochrome P450 family.</text>
</comment>
<evidence type="ECO:0000256" key="1">
    <source>
        <dbReference type="ARBA" id="ARBA00010617"/>
    </source>
</evidence>
<feature type="transmembrane region" description="Helical" evidence="4">
    <location>
        <begin position="40"/>
        <end position="58"/>
    </location>
</feature>
<dbReference type="SUPFAM" id="SSF48264">
    <property type="entry name" value="Cytochrome P450"/>
    <property type="match status" value="1"/>
</dbReference>
<dbReference type="PANTHER" id="PTHR24305">
    <property type="entry name" value="CYTOCHROME P450"/>
    <property type="match status" value="1"/>
</dbReference>
<dbReference type="Gene3D" id="1.10.630.10">
    <property type="entry name" value="Cytochrome P450"/>
    <property type="match status" value="1"/>
</dbReference>
<organism evidence="5 6">
    <name type="scientific">Myriangium duriaei CBS 260.36</name>
    <dbReference type="NCBI Taxonomy" id="1168546"/>
    <lineage>
        <taxon>Eukaryota</taxon>
        <taxon>Fungi</taxon>
        <taxon>Dikarya</taxon>
        <taxon>Ascomycota</taxon>
        <taxon>Pezizomycotina</taxon>
        <taxon>Dothideomycetes</taxon>
        <taxon>Dothideomycetidae</taxon>
        <taxon>Myriangiales</taxon>
        <taxon>Myriangiaceae</taxon>
        <taxon>Myriangium</taxon>
    </lineage>
</organism>
<feature type="binding site" description="axial binding residue" evidence="2">
    <location>
        <position position="488"/>
    </location>
    <ligand>
        <name>heme</name>
        <dbReference type="ChEBI" id="CHEBI:30413"/>
    </ligand>
    <ligandPart>
        <name>Fe</name>
        <dbReference type="ChEBI" id="CHEBI:18248"/>
    </ligandPart>
</feature>
<protein>
    <submittedName>
        <fullName evidence="5">P450 monooxygenase</fullName>
    </submittedName>
</protein>
<keyword evidence="4" id="KW-0472">Membrane</keyword>
<keyword evidence="6" id="KW-1185">Reference proteome</keyword>
<dbReference type="GO" id="GO:0005506">
    <property type="term" value="F:iron ion binding"/>
    <property type="evidence" value="ECO:0007669"/>
    <property type="project" value="InterPro"/>
</dbReference>
<keyword evidence="4" id="KW-1133">Transmembrane helix</keyword>
<proteinExistence type="inferred from homology"/>
<dbReference type="EMBL" id="ML996082">
    <property type="protein sequence ID" value="KAF2156400.1"/>
    <property type="molecule type" value="Genomic_DNA"/>
</dbReference>
<feature type="coiled-coil region" evidence="3">
    <location>
        <begin position="183"/>
        <end position="217"/>
    </location>
</feature>
<dbReference type="GO" id="GO:0004497">
    <property type="term" value="F:monooxygenase activity"/>
    <property type="evidence" value="ECO:0007669"/>
    <property type="project" value="UniProtKB-KW"/>
</dbReference>
<evidence type="ECO:0000313" key="5">
    <source>
        <dbReference type="EMBL" id="KAF2156400.1"/>
    </source>
</evidence>
<accession>A0A9P4JB35</accession>
<keyword evidence="5" id="KW-0560">Oxidoreductase</keyword>
<keyword evidence="4" id="KW-0812">Transmembrane</keyword>
<dbReference type="InterPro" id="IPR050121">
    <property type="entry name" value="Cytochrome_P450_monoxygenase"/>
</dbReference>
<dbReference type="OrthoDB" id="1470350at2759"/>
<dbReference type="CDD" id="cd11069">
    <property type="entry name" value="CYP_FUM15-like"/>
    <property type="match status" value="1"/>
</dbReference>
<reference evidence="5" key="1">
    <citation type="journal article" date="2020" name="Stud. Mycol.">
        <title>101 Dothideomycetes genomes: a test case for predicting lifestyles and emergence of pathogens.</title>
        <authorList>
            <person name="Haridas S."/>
            <person name="Albert R."/>
            <person name="Binder M."/>
            <person name="Bloem J."/>
            <person name="Labutti K."/>
            <person name="Salamov A."/>
            <person name="Andreopoulos B."/>
            <person name="Baker S."/>
            <person name="Barry K."/>
            <person name="Bills G."/>
            <person name="Bluhm B."/>
            <person name="Cannon C."/>
            <person name="Castanera R."/>
            <person name="Culley D."/>
            <person name="Daum C."/>
            <person name="Ezra D."/>
            <person name="Gonzalez J."/>
            <person name="Henrissat B."/>
            <person name="Kuo A."/>
            <person name="Liang C."/>
            <person name="Lipzen A."/>
            <person name="Lutzoni F."/>
            <person name="Magnuson J."/>
            <person name="Mondo S."/>
            <person name="Nolan M."/>
            <person name="Ohm R."/>
            <person name="Pangilinan J."/>
            <person name="Park H.-J."/>
            <person name="Ramirez L."/>
            <person name="Alfaro M."/>
            <person name="Sun H."/>
            <person name="Tritt A."/>
            <person name="Yoshinaga Y."/>
            <person name="Zwiers L.-H."/>
            <person name="Turgeon B."/>
            <person name="Goodwin S."/>
            <person name="Spatafora J."/>
            <person name="Crous P."/>
            <person name="Grigoriev I."/>
        </authorList>
    </citation>
    <scope>NUCLEOTIDE SEQUENCE</scope>
    <source>
        <strain evidence="5">CBS 260.36</strain>
    </source>
</reference>
<dbReference type="InterPro" id="IPR036396">
    <property type="entry name" value="Cyt_P450_sf"/>
</dbReference>
<evidence type="ECO:0000256" key="4">
    <source>
        <dbReference type="SAM" id="Phobius"/>
    </source>
</evidence>
<dbReference type="Proteomes" id="UP000799439">
    <property type="component" value="Unassembled WGS sequence"/>
</dbReference>
<dbReference type="GO" id="GO:0016705">
    <property type="term" value="F:oxidoreductase activity, acting on paired donors, with incorporation or reduction of molecular oxygen"/>
    <property type="evidence" value="ECO:0007669"/>
    <property type="project" value="InterPro"/>
</dbReference>
<evidence type="ECO:0000256" key="3">
    <source>
        <dbReference type="SAM" id="Coils"/>
    </source>
</evidence>
<gene>
    <name evidence="5" type="ORF">K461DRAFT_265789</name>
</gene>
<dbReference type="PRINTS" id="PR00463">
    <property type="entry name" value="EP450I"/>
</dbReference>
<dbReference type="InterPro" id="IPR002401">
    <property type="entry name" value="Cyt_P450_E_grp-I"/>
</dbReference>
<dbReference type="FunFam" id="1.10.630.10:FF:000051">
    <property type="entry name" value="Cytochrome P450 monooxygenase (Fum15)"/>
    <property type="match status" value="1"/>
</dbReference>
<keyword evidence="2" id="KW-0479">Metal-binding</keyword>
<comment type="caution">
    <text evidence="5">The sequence shown here is derived from an EMBL/GenBank/DDBJ whole genome shotgun (WGS) entry which is preliminary data.</text>
</comment>
<dbReference type="Pfam" id="PF00067">
    <property type="entry name" value="p450"/>
    <property type="match status" value="1"/>
</dbReference>
<evidence type="ECO:0000313" key="6">
    <source>
        <dbReference type="Proteomes" id="UP000799439"/>
    </source>
</evidence>
<dbReference type="GO" id="GO:0020037">
    <property type="term" value="F:heme binding"/>
    <property type="evidence" value="ECO:0007669"/>
    <property type="project" value="InterPro"/>
</dbReference>
<comment type="cofactor">
    <cofactor evidence="2">
        <name>heme</name>
        <dbReference type="ChEBI" id="CHEBI:30413"/>
    </cofactor>
</comment>
<dbReference type="PRINTS" id="PR00385">
    <property type="entry name" value="P450"/>
</dbReference>
<name>A0A9P4JB35_9PEZI</name>
<sequence>MVSAGATIIFAAVAETLFVSIAVPQYLAANPLLWTLLRAITLNIVIYAIYSVAIWPFFFSPLRHLPNPGHGQFLLGYGSAMFQKPPGQHFLRWMRDIPNDGLIYFRGFLYRDRILITSPKILGEILVTKSYDFVKPKPVRDFLRQVLGDGLIVVEGDVHKFQRKHIREVFQFGHIKELYPLMYRKAKQMAGAIQAEIKEAASEKQSANVEINHWANKVTMDIIGVAGLGRDFNVLHNSDDELIRNYEELLEPSKSKTLFFLLQVLGPAKLVSRLPWRESTRFKAVTHNLDRICIDLVKAKKLAIEKGGEEHLDILSVLIGSNNFSDQELSDQTLTFLAAGHETTSSAFTWLTYLLATHPDIQARLRDELLASIPDPLTPAAQSKLADILESLPLLNAVCNETLRLYPTIPITLRQAVRPTTLNDQFIPPSTQIILSPWAINRSPDLWGPNAAEFVPERWINLDGTPNKTGGHQSAFALLTFLHGPRGCIGANFAKAELRCIAAVFVRAFYLELADPEAEVVPAGVVTTKPRDGMHLRLTPVS</sequence>
<feature type="transmembrane region" description="Helical" evidence="4">
    <location>
        <begin position="6"/>
        <end position="28"/>
    </location>
</feature>
<keyword evidence="2" id="KW-0349">Heme</keyword>
<keyword evidence="2" id="KW-0408">Iron</keyword>
<dbReference type="AlphaFoldDB" id="A0A9P4JB35"/>
<keyword evidence="3" id="KW-0175">Coiled coil</keyword>
<dbReference type="InterPro" id="IPR001128">
    <property type="entry name" value="Cyt_P450"/>
</dbReference>
<evidence type="ECO:0000256" key="2">
    <source>
        <dbReference type="PIRSR" id="PIRSR602401-1"/>
    </source>
</evidence>
<dbReference type="PANTHER" id="PTHR24305:SF166">
    <property type="entry name" value="CYTOCHROME P450 12A4, MITOCHONDRIAL-RELATED"/>
    <property type="match status" value="1"/>
</dbReference>